<evidence type="ECO:0000256" key="2">
    <source>
        <dbReference type="ARBA" id="ARBA00022857"/>
    </source>
</evidence>
<comment type="caution">
    <text evidence="5">The sequence shown here is derived from an EMBL/GenBank/DDBJ whole genome shotgun (WGS) entry which is preliminary data.</text>
</comment>
<accession>A0A4Q7MG46</accession>
<dbReference type="GO" id="GO:0051596">
    <property type="term" value="P:methylglyoxal catabolic process"/>
    <property type="evidence" value="ECO:0007669"/>
    <property type="project" value="TreeGrafter"/>
</dbReference>
<dbReference type="InterPro" id="IPR023210">
    <property type="entry name" value="NADP_OxRdtase_dom"/>
</dbReference>
<dbReference type="NCBIfam" id="NF007388">
    <property type="entry name" value="PRK09912.1"/>
    <property type="match status" value="1"/>
</dbReference>
<evidence type="ECO:0000256" key="3">
    <source>
        <dbReference type="ARBA" id="ARBA00023002"/>
    </source>
</evidence>
<reference evidence="5 6" key="1">
    <citation type="submission" date="2019-02" db="EMBL/GenBank/DDBJ databases">
        <title>Genomic Encyclopedia of Type Strains, Phase IV (KMG-IV): sequencing the most valuable type-strain genomes for metagenomic binning, comparative biology and taxonomic classification.</title>
        <authorList>
            <person name="Goeker M."/>
        </authorList>
    </citation>
    <scope>NUCLEOTIDE SEQUENCE [LARGE SCALE GENOMIC DNA]</scope>
    <source>
        <strain evidence="5 6">DSM 16618</strain>
    </source>
</reference>
<dbReference type="Gene3D" id="3.20.20.100">
    <property type="entry name" value="NADP-dependent oxidoreductase domain"/>
    <property type="match status" value="1"/>
</dbReference>
<evidence type="ECO:0000259" key="4">
    <source>
        <dbReference type="Pfam" id="PF00248"/>
    </source>
</evidence>
<keyword evidence="2" id="KW-0521">NADP</keyword>
<keyword evidence="3" id="KW-0560">Oxidoreductase</keyword>
<gene>
    <name evidence="5" type="ORF">EV679_2448</name>
</gene>
<protein>
    <submittedName>
        <fullName evidence="5">L-glyceraldehyde 3-phosphate reductase</fullName>
    </submittedName>
</protein>
<feature type="domain" description="NADP-dependent oxidoreductase" evidence="4">
    <location>
        <begin position="74"/>
        <end position="372"/>
    </location>
</feature>
<dbReference type="GO" id="GO:0016491">
    <property type="term" value="F:oxidoreductase activity"/>
    <property type="evidence" value="ECO:0007669"/>
    <property type="project" value="UniProtKB-KW"/>
</dbReference>
<dbReference type="AlphaFoldDB" id="A0A4Q7MG46"/>
<dbReference type="Pfam" id="PF00248">
    <property type="entry name" value="Aldo_ket_red"/>
    <property type="match status" value="1"/>
</dbReference>
<dbReference type="PANTHER" id="PTHR43150:SF4">
    <property type="entry name" value="L-GLYCERALDEHYDE 3-PHOSPHATE REDUCTASE"/>
    <property type="match status" value="1"/>
</dbReference>
<dbReference type="SUPFAM" id="SSF51430">
    <property type="entry name" value="NAD(P)-linked oxidoreductase"/>
    <property type="match status" value="1"/>
</dbReference>
<proteinExistence type="inferred from homology"/>
<evidence type="ECO:0000313" key="5">
    <source>
        <dbReference type="EMBL" id="RZS67235.1"/>
    </source>
</evidence>
<comment type="similarity">
    <text evidence="1">Belongs to the shaker potassium channel beta subunit family.</text>
</comment>
<evidence type="ECO:0000256" key="1">
    <source>
        <dbReference type="ARBA" id="ARBA00006515"/>
    </source>
</evidence>
<evidence type="ECO:0000313" key="6">
    <source>
        <dbReference type="Proteomes" id="UP000292039"/>
    </source>
</evidence>
<dbReference type="PRINTS" id="PR01577">
    <property type="entry name" value="KCNABCHANNEL"/>
</dbReference>
<name>A0A4Q7MG46_9BURK</name>
<dbReference type="EMBL" id="SGWZ01000004">
    <property type="protein sequence ID" value="RZS67235.1"/>
    <property type="molecule type" value="Genomic_DNA"/>
</dbReference>
<organism evidence="5 6">
    <name type="scientific">Kerstersia gyiorum</name>
    <dbReference type="NCBI Taxonomy" id="206506"/>
    <lineage>
        <taxon>Bacteria</taxon>
        <taxon>Pseudomonadati</taxon>
        <taxon>Pseudomonadota</taxon>
        <taxon>Betaproteobacteria</taxon>
        <taxon>Burkholderiales</taxon>
        <taxon>Alcaligenaceae</taxon>
        <taxon>Kerstersia</taxon>
    </lineage>
</organism>
<dbReference type="PANTHER" id="PTHR43150">
    <property type="entry name" value="HYPERKINETIC, ISOFORM M"/>
    <property type="match status" value="1"/>
</dbReference>
<sequence length="388" mass="43633">MPGPVGRRPTRCRLPGRRISHLHSLEHLFLSMTSREVRFLNTVPDIHRPWQAAPDRYSHHAYRRVGNSGLLLPPISLGLWWNFGDEHPFSRQRDILTHAFDRGITHFDLANNYGPPHGSAEENFGRLLRNEFRPYRSELVVSTKAGWPHWPGPYGNFGSRKYLINSLDESLRRLSTDYVDIFYSHRVDPDTPIEETIGALDTIVRQGKALYVGISSYSAERTQRAVEVARSLGTPLVIHQPAYSLLNRWVEDGLLDTLEQTGLGLIAFTPLAQGLLTDRFLQDRNAAHASKRFSFDASHLSEDNLRRLRDLAAIARERGQTLAQLAIAWLLRNHRVSSVLVGASSTAQLDENLAALANTAFSTEELQAIDHAVQGDSGINLWAQSSDL</sequence>
<dbReference type="Proteomes" id="UP000292039">
    <property type="component" value="Unassembled WGS sequence"/>
</dbReference>
<dbReference type="InterPro" id="IPR036812">
    <property type="entry name" value="NAD(P)_OxRdtase_dom_sf"/>
</dbReference>
<dbReference type="InterPro" id="IPR005399">
    <property type="entry name" value="K_chnl_volt-dep_bsu_KCNAB-rel"/>
</dbReference>